<dbReference type="PIRSF" id="PIRSF000429">
    <property type="entry name" value="Ac-CoA_Ac_transf"/>
    <property type="match status" value="1"/>
</dbReference>
<keyword evidence="3 5" id="KW-0012">Acyltransferase</keyword>
<evidence type="ECO:0000256" key="3">
    <source>
        <dbReference type="ARBA" id="ARBA00023315"/>
    </source>
</evidence>
<gene>
    <name evidence="8" type="ORF">X474_09155</name>
</gene>
<evidence type="ECO:0000313" key="9">
    <source>
        <dbReference type="Proteomes" id="UP000032233"/>
    </source>
</evidence>
<accession>A0A0D2J7I7</accession>
<dbReference type="GO" id="GO:0003988">
    <property type="term" value="F:acetyl-CoA C-acyltransferase activity"/>
    <property type="evidence" value="ECO:0007669"/>
    <property type="project" value="UniProtKB-ARBA"/>
</dbReference>
<dbReference type="PANTHER" id="PTHR18919:SF107">
    <property type="entry name" value="ACETYL-COA ACETYLTRANSFERASE, CYTOSOLIC"/>
    <property type="match status" value="1"/>
</dbReference>
<evidence type="ECO:0000256" key="5">
    <source>
        <dbReference type="RuleBase" id="RU003557"/>
    </source>
</evidence>
<feature type="active site" description="Acyl-thioester intermediate" evidence="4">
    <location>
        <position position="90"/>
    </location>
</feature>
<dbReference type="STRING" id="1429043.X474_09155"/>
<organism evidence="8 9">
    <name type="scientific">Dethiosulfatarculus sandiegensis</name>
    <dbReference type="NCBI Taxonomy" id="1429043"/>
    <lineage>
        <taxon>Bacteria</taxon>
        <taxon>Pseudomonadati</taxon>
        <taxon>Thermodesulfobacteriota</taxon>
        <taxon>Desulfarculia</taxon>
        <taxon>Desulfarculales</taxon>
        <taxon>Desulfarculaceae</taxon>
        <taxon>Dethiosulfatarculus</taxon>
    </lineage>
</organism>
<dbReference type="Proteomes" id="UP000032233">
    <property type="component" value="Unassembled WGS sequence"/>
</dbReference>
<dbReference type="EMBL" id="AZAC01000011">
    <property type="protein sequence ID" value="KIX14174.1"/>
    <property type="molecule type" value="Genomic_DNA"/>
</dbReference>
<name>A0A0D2J7I7_9BACT</name>
<dbReference type="RefSeq" id="WP_044348048.1">
    <property type="nucleotide sequence ID" value="NZ_AZAC01000011.1"/>
</dbReference>
<dbReference type="InterPro" id="IPR002155">
    <property type="entry name" value="Thiolase"/>
</dbReference>
<dbReference type="Pfam" id="PF02803">
    <property type="entry name" value="Thiolase_C"/>
    <property type="match status" value="1"/>
</dbReference>
<protein>
    <submittedName>
        <fullName evidence="8">Thiolase</fullName>
    </submittedName>
</protein>
<keyword evidence="2 5" id="KW-0808">Transferase</keyword>
<dbReference type="SUPFAM" id="SSF53901">
    <property type="entry name" value="Thiolase-like"/>
    <property type="match status" value="1"/>
</dbReference>
<dbReference type="Pfam" id="PF00108">
    <property type="entry name" value="Thiolase_N"/>
    <property type="match status" value="1"/>
</dbReference>
<dbReference type="InParanoid" id="A0A0D2J7I7"/>
<keyword evidence="9" id="KW-1185">Reference proteome</keyword>
<dbReference type="InterPro" id="IPR020617">
    <property type="entry name" value="Thiolase_C"/>
</dbReference>
<dbReference type="PATRIC" id="fig|1429043.3.peg.1937"/>
<dbReference type="AlphaFoldDB" id="A0A0D2J7I7"/>
<dbReference type="PANTHER" id="PTHR18919">
    <property type="entry name" value="ACETYL-COA C-ACYLTRANSFERASE"/>
    <property type="match status" value="1"/>
</dbReference>
<comment type="similarity">
    <text evidence="1 5">Belongs to the thiolase-like superfamily. Thiolase family.</text>
</comment>
<dbReference type="InterPro" id="IPR020616">
    <property type="entry name" value="Thiolase_N"/>
</dbReference>
<evidence type="ECO:0000259" key="7">
    <source>
        <dbReference type="Pfam" id="PF02803"/>
    </source>
</evidence>
<feature type="domain" description="Thiolase C-terminal" evidence="7">
    <location>
        <begin position="279"/>
        <end position="395"/>
    </location>
</feature>
<evidence type="ECO:0000256" key="2">
    <source>
        <dbReference type="ARBA" id="ARBA00022679"/>
    </source>
</evidence>
<feature type="active site" description="Proton acceptor" evidence="4">
    <location>
        <position position="383"/>
    </location>
</feature>
<dbReference type="CDD" id="cd00751">
    <property type="entry name" value="thiolase"/>
    <property type="match status" value="1"/>
</dbReference>
<comment type="caution">
    <text evidence="8">The sequence shown here is derived from an EMBL/GenBank/DDBJ whole genome shotgun (WGS) entry which is preliminary data.</text>
</comment>
<dbReference type="OrthoDB" id="9764638at2"/>
<feature type="active site" description="Proton acceptor" evidence="4">
    <location>
        <position position="353"/>
    </location>
</feature>
<evidence type="ECO:0000259" key="6">
    <source>
        <dbReference type="Pfam" id="PF00108"/>
    </source>
</evidence>
<proteinExistence type="inferred from homology"/>
<feature type="domain" description="Thiolase N-terminal" evidence="6">
    <location>
        <begin position="16"/>
        <end position="264"/>
    </location>
</feature>
<reference evidence="8 9" key="1">
    <citation type="submission" date="2013-11" db="EMBL/GenBank/DDBJ databases">
        <title>Metagenomic analysis of a methanogenic consortium involved in long chain n-alkane degradation.</title>
        <authorList>
            <person name="Davidova I.A."/>
            <person name="Callaghan A.V."/>
            <person name="Wawrik B."/>
            <person name="Pruitt S."/>
            <person name="Marks C."/>
            <person name="Duncan K.E."/>
            <person name="Suflita J.M."/>
        </authorList>
    </citation>
    <scope>NUCLEOTIDE SEQUENCE [LARGE SCALE GENOMIC DNA]</scope>
    <source>
        <strain evidence="8 9">SPR</strain>
    </source>
</reference>
<dbReference type="InterPro" id="IPR016039">
    <property type="entry name" value="Thiolase-like"/>
</dbReference>
<evidence type="ECO:0000256" key="4">
    <source>
        <dbReference type="PIRSR" id="PIRSR000429-1"/>
    </source>
</evidence>
<evidence type="ECO:0000313" key="8">
    <source>
        <dbReference type="EMBL" id="KIX14174.1"/>
    </source>
</evidence>
<dbReference type="Gene3D" id="3.40.47.10">
    <property type="match status" value="1"/>
</dbReference>
<evidence type="ECO:0000256" key="1">
    <source>
        <dbReference type="ARBA" id="ARBA00010982"/>
    </source>
</evidence>
<sequence>MFQKSFIPHKGYWSSPFSRWQMSFQNINSIELGAATTRKFLETRGYEAAMFDGCVLGMTIGQKSWFYANPWFCAMMGNDRISGPTVSQACATGATSIYTACMGLESDTYQNMLVATTDRCSNGPHTIWPNPKGPGGEVISENWLMDNFNQDPYGKEAMVKTAENVAADNGGVSKEESDAMAVRRYEQYLMSTADDSAFQKEYMIPVDVKISKKKTITVEADEGISPCTPEGLAPLKPVVPGGCISFGAQTHPADGNAGLIVTTKEKARELSQDKSVTIQVLSYGYARAKKAHMAAAVTPAAEMALAKAGLEVKDLSAVKTHNPFTVNDIIMGRLMGIPGDIFNNYGSSMVFGHPQGPTGTRCTVELIEELIKLGGGYGLFAGCAAGDTAAALVIKVN</sequence>